<dbReference type="Pfam" id="PF00149">
    <property type="entry name" value="Metallophos"/>
    <property type="match status" value="1"/>
</dbReference>
<evidence type="ECO:0000259" key="1">
    <source>
        <dbReference type="Pfam" id="PF00149"/>
    </source>
</evidence>
<name>A0A382E6E5_9ZZZZ</name>
<proteinExistence type="predicted"/>
<dbReference type="InterPro" id="IPR051918">
    <property type="entry name" value="STPP_CPPED1"/>
</dbReference>
<organism evidence="2">
    <name type="scientific">marine metagenome</name>
    <dbReference type="NCBI Taxonomy" id="408172"/>
    <lineage>
        <taxon>unclassified sequences</taxon>
        <taxon>metagenomes</taxon>
        <taxon>ecological metagenomes</taxon>
    </lineage>
</organism>
<accession>A0A382E6E5</accession>
<dbReference type="SUPFAM" id="SSF56300">
    <property type="entry name" value="Metallo-dependent phosphatases"/>
    <property type="match status" value="1"/>
</dbReference>
<protein>
    <recommendedName>
        <fullName evidence="1">Calcineurin-like phosphoesterase domain-containing protein</fullName>
    </recommendedName>
</protein>
<dbReference type="InterPro" id="IPR029052">
    <property type="entry name" value="Metallo-depent_PP-like"/>
</dbReference>
<dbReference type="PANTHER" id="PTHR43143">
    <property type="entry name" value="METALLOPHOSPHOESTERASE, CALCINEURIN SUPERFAMILY"/>
    <property type="match status" value="1"/>
</dbReference>
<feature type="domain" description="Calcineurin-like phosphoesterase" evidence="1">
    <location>
        <begin position="65"/>
        <end position="232"/>
    </location>
</feature>
<dbReference type="PANTHER" id="PTHR43143:SF1">
    <property type="entry name" value="SERINE_THREONINE-PROTEIN PHOSPHATASE CPPED1"/>
    <property type="match status" value="1"/>
</dbReference>
<dbReference type="Gene3D" id="3.60.21.10">
    <property type="match status" value="1"/>
</dbReference>
<dbReference type="EMBL" id="UINC01042846">
    <property type="protein sequence ID" value="SVB46025.1"/>
    <property type="molecule type" value="Genomic_DNA"/>
</dbReference>
<reference evidence="2" key="1">
    <citation type="submission" date="2018-05" db="EMBL/GenBank/DDBJ databases">
        <authorList>
            <person name="Lanie J.A."/>
            <person name="Ng W.-L."/>
            <person name="Kazmierczak K.M."/>
            <person name="Andrzejewski T.M."/>
            <person name="Davidsen T.M."/>
            <person name="Wayne K.J."/>
            <person name="Tettelin H."/>
            <person name="Glass J.I."/>
            <person name="Rusch D."/>
            <person name="Podicherti R."/>
            <person name="Tsui H.-C.T."/>
            <person name="Winkler M.E."/>
        </authorList>
    </citation>
    <scope>NUCLEOTIDE SEQUENCE</scope>
</reference>
<dbReference type="InterPro" id="IPR004843">
    <property type="entry name" value="Calcineurin-like_PHP"/>
</dbReference>
<dbReference type="AlphaFoldDB" id="A0A382E6E5"/>
<gene>
    <name evidence="2" type="ORF">METZ01_LOCUS198879</name>
</gene>
<dbReference type="GO" id="GO:0016787">
    <property type="term" value="F:hydrolase activity"/>
    <property type="evidence" value="ECO:0007669"/>
    <property type="project" value="InterPro"/>
</dbReference>
<sequence length="285" mass="32459">MNSMKVSFVQMADPQFGMYSSISKLSESDVAERRERGINIEYTGPVLEGFTKETLLFTEAIETANEILPDFVVVCGDMVHEADSEDQLQELMRISRLLKEEIKLYWVAGNHDVGDRPTQTALNEYKERFGEYNYSFQEKNCYFIVINSAICYDPALVLDEWNSLISFLEMELQTAVASQYKHKIIFMHHPLYVNDLDEPDNYLGIPSERRSKIIDLITKYEVGFVFTGHLHRNNYKKVGSTELISTGPVGFPLGNDPSGIRTVQVNDGSLTHKYSPLNSQQRSGS</sequence>
<evidence type="ECO:0000313" key="2">
    <source>
        <dbReference type="EMBL" id="SVB46025.1"/>
    </source>
</evidence>